<reference evidence="9 10" key="1">
    <citation type="submission" date="2023-11" db="EMBL/GenBank/DDBJ databases">
        <title>Halocaridina rubra genome assembly.</title>
        <authorList>
            <person name="Smith C."/>
        </authorList>
    </citation>
    <scope>NUCLEOTIDE SEQUENCE [LARGE SCALE GENOMIC DNA]</scope>
    <source>
        <strain evidence="9">EP-1</strain>
        <tissue evidence="9">Whole</tissue>
    </source>
</reference>
<sequence>MAGITAVVVPVIIGIGTALGSLLRSLSREAQQQLAKATGVADECLSNMRTVRAFAMEDEEEKLFAREVANSRRVNENLGYGIGIFQAGSNLFLNGVVMGTLYAGGSLLATNQLKAGDLMSFLVAAQTIQRSLAQLSVLFGYYVRGISAGARVFEVSDRMFHMVLTKLM</sequence>
<dbReference type="SUPFAM" id="SSF90123">
    <property type="entry name" value="ABC transporter transmembrane region"/>
    <property type="match status" value="1"/>
</dbReference>
<keyword evidence="5" id="KW-1133">Transmembrane helix</keyword>
<keyword evidence="4" id="KW-0812">Transmembrane</keyword>
<organism evidence="9 10">
    <name type="scientific">Halocaridina rubra</name>
    <name type="common">Hawaiian red shrimp</name>
    <dbReference type="NCBI Taxonomy" id="373956"/>
    <lineage>
        <taxon>Eukaryota</taxon>
        <taxon>Metazoa</taxon>
        <taxon>Ecdysozoa</taxon>
        <taxon>Arthropoda</taxon>
        <taxon>Crustacea</taxon>
        <taxon>Multicrustacea</taxon>
        <taxon>Malacostraca</taxon>
        <taxon>Eumalacostraca</taxon>
        <taxon>Eucarida</taxon>
        <taxon>Decapoda</taxon>
        <taxon>Pleocyemata</taxon>
        <taxon>Caridea</taxon>
        <taxon>Atyoidea</taxon>
        <taxon>Atyidae</taxon>
        <taxon>Halocaridina</taxon>
    </lineage>
</organism>
<evidence type="ECO:0000256" key="3">
    <source>
        <dbReference type="ARBA" id="ARBA00022448"/>
    </source>
</evidence>
<keyword evidence="3" id="KW-0813">Transport</keyword>
<dbReference type="Gene3D" id="1.20.1560.10">
    <property type="entry name" value="ABC transporter type 1, transmembrane domain"/>
    <property type="match status" value="1"/>
</dbReference>
<dbReference type="GO" id="GO:0005524">
    <property type="term" value="F:ATP binding"/>
    <property type="evidence" value="ECO:0007669"/>
    <property type="project" value="UniProtKB-KW"/>
</dbReference>
<dbReference type="InterPro" id="IPR039421">
    <property type="entry name" value="Type_1_exporter"/>
</dbReference>
<keyword evidence="9" id="KW-0547">Nucleotide-binding</keyword>
<dbReference type="AlphaFoldDB" id="A0AAN8WPQ1"/>
<evidence type="ECO:0000256" key="1">
    <source>
        <dbReference type="ARBA" id="ARBA00004141"/>
    </source>
</evidence>
<name>A0AAN8WPQ1_HALRR</name>
<comment type="similarity">
    <text evidence="2">Belongs to the ABC transporter superfamily. ABCB family. Multidrug resistance exporter (TC 3.A.1.201) subfamily.</text>
</comment>
<dbReference type="PROSITE" id="PS50929">
    <property type="entry name" value="ABC_TM1F"/>
    <property type="match status" value="1"/>
</dbReference>
<dbReference type="GO" id="GO:0015421">
    <property type="term" value="F:ABC-type oligopeptide transporter activity"/>
    <property type="evidence" value="ECO:0007669"/>
    <property type="project" value="TreeGrafter"/>
</dbReference>
<dbReference type="EMBL" id="JAXCGZ010019593">
    <property type="protein sequence ID" value="KAK7065958.1"/>
    <property type="molecule type" value="Genomic_DNA"/>
</dbReference>
<evidence type="ECO:0000313" key="10">
    <source>
        <dbReference type="Proteomes" id="UP001381693"/>
    </source>
</evidence>
<keyword evidence="10" id="KW-1185">Reference proteome</keyword>
<evidence type="ECO:0000256" key="5">
    <source>
        <dbReference type="ARBA" id="ARBA00022989"/>
    </source>
</evidence>
<protein>
    <submittedName>
        <fullName evidence="9">ATP-binding cassette, sub-B (MDR TAP), member 8</fullName>
    </submittedName>
</protein>
<evidence type="ECO:0000256" key="6">
    <source>
        <dbReference type="ARBA" id="ARBA00023065"/>
    </source>
</evidence>
<evidence type="ECO:0000256" key="2">
    <source>
        <dbReference type="ARBA" id="ARBA00007577"/>
    </source>
</evidence>
<gene>
    <name evidence="9" type="primary">ABCB8_2</name>
    <name evidence="9" type="ORF">SK128_014853</name>
</gene>
<dbReference type="GO" id="GO:0006811">
    <property type="term" value="P:monoatomic ion transport"/>
    <property type="evidence" value="ECO:0007669"/>
    <property type="project" value="UniProtKB-KW"/>
</dbReference>
<feature type="domain" description="ABC transmembrane type-1" evidence="8">
    <location>
        <begin position="1"/>
        <end position="144"/>
    </location>
</feature>
<dbReference type="PANTHER" id="PTHR43394">
    <property type="entry name" value="ATP-DEPENDENT PERMEASE MDL1, MITOCHONDRIAL"/>
    <property type="match status" value="1"/>
</dbReference>
<dbReference type="InterPro" id="IPR011527">
    <property type="entry name" value="ABC1_TM_dom"/>
</dbReference>
<evidence type="ECO:0000256" key="7">
    <source>
        <dbReference type="ARBA" id="ARBA00023136"/>
    </source>
</evidence>
<dbReference type="Pfam" id="PF00664">
    <property type="entry name" value="ABC_membrane"/>
    <property type="match status" value="1"/>
</dbReference>
<evidence type="ECO:0000256" key="4">
    <source>
        <dbReference type="ARBA" id="ARBA00022692"/>
    </source>
</evidence>
<evidence type="ECO:0000259" key="8">
    <source>
        <dbReference type="PROSITE" id="PS50929"/>
    </source>
</evidence>
<keyword evidence="9" id="KW-0067">ATP-binding</keyword>
<comment type="caution">
    <text evidence="9">The sequence shown here is derived from an EMBL/GenBank/DDBJ whole genome shotgun (WGS) entry which is preliminary data.</text>
</comment>
<comment type="subcellular location">
    <subcellularLocation>
        <location evidence="1">Membrane</location>
        <topology evidence="1">Multi-pass membrane protein</topology>
    </subcellularLocation>
</comment>
<keyword evidence="7" id="KW-0472">Membrane</keyword>
<dbReference type="InterPro" id="IPR036640">
    <property type="entry name" value="ABC1_TM_sf"/>
</dbReference>
<proteinExistence type="inferred from homology"/>
<accession>A0AAN8WPQ1</accession>
<dbReference type="GO" id="GO:0005743">
    <property type="term" value="C:mitochondrial inner membrane"/>
    <property type="evidence" value="ECO:0007669"/>
    <property type="project" value="TreeGrafter"/>
</dbReference>
<dbReference type="Proteomes" id="UP001381693">
    <property type="component" value="Unassembled WGS sequence"/>
</dbReference>
<keyword evidence="6" id="KW-0406">Ion transport</keyword>
<dbReference type="PANTHER" id="PTHR43394:SF17">
    <property type="entry name" value="MITOCHONDRIAL POTASSIUM CHANNEL ATP-BINDING SUBUNIT"/>
    <property type="match status" value="1"/>
</dbReference>
<dbReference type="GO" id="GO:0090374">
    <property type="term" value="P:oligopeptide export from mitochondrion"/>
    <property type="evidence" value="ECO:0007669"/>
    <property type="project" value="TreeGrafter"/>
</dbReference>
<evidence type="ECO:0000313" key="9">
    <source>
        <dbReference type="EMBL" id="KAK7065958.1"/>
    </source>
</evidence>